<dbReference type="PANTHER" id="PTHR30486">
    <property type="entry name" value="TWITCHING MOTILITY PROTEIN PILT"/>
    <property type="match status" value="1"/>
</dbReference>
<reference evidence="4 5" key="2">
    <citation type="submission" date="2015-01" db="EMBL/GenBank/DDBJ databases">
        <title>Complete genome sequence of Pyrinomonas methylaliphatogenes type strain K22T.</title>
        <authorList>
            <person name="Lee K.C.Y."/>
            <person name="Power J.F."/>
            <person name="Dunfield P.F."/>
            <person name="Morgan X.C."/>
            <person name="Huttenhower C."/>
            <person name="Stott M.B."/>
        </authorList>
    </citation>
    <scope>NUCLEOTIDE SEQUENCE [LARGE SCALE GENOMIC DNA]</scope>
    <source>
        <strain evidence="4 5">K22</strain>
    </source>
</reference>
<organism evidence="4 5">
    <name type="scientific">Pyrinomonas methylaliphatogenes</name>
    <dbReference type="NCBI Taxonomy" id="454194"/>
    <lineage>
        <taxon>Bacteria</taxon>
        <taxon>Pseudomonadati</taxon>
        <taxon>Acidobacteriota</taxon>
        <taxon>Blastocatellia</taxon>
        <taxon>Blastocatellales</taxon>
        <taxon>Pyrinomonadaceae</taxon>
        <taxon>Pyrinomonas</taxon>
    </lineage>
</organism>
<name>A0A0B6WZM3_9BACT</name>
<dbReference type="EMBL" id="CBXV010000005">
    <property type="protein sequence ID" value="CDM65590.1"/>
    <property type="molecule type" value="Genomic_DNA"/>
</dbReference>
<evidence type="ECO:0000313" key="5">
    <source>
        <dbReference type="Proteomes" id="UP000031518"/>
    </source>
</evidence>
<dbReference type="PROSITE" id="PS00662">
    <property type="entry name" value="T2SP_E"/>
    <property type="match status" value="1"/>
</dbReference>
<dbReference type="CDD" id="cd01131">
    <property type="entry name" value="PilT"/>
    <property type="match status" value="1"/>
</dbReference>
<dbReference type="Pfam" id="PF00437">
    <property type="entry name" value="T2SSE"/>
    <property type="match status" value="1"/>
</dbReference>
<gene>
    <name evidence="4" type="ORF">PYK22_01595</name>
</gene>
<sequence>MPIHEQPSQLSLSDMLRKLIEIGGSDLHITTNSPPIARVDGQLRPLEGFRVLTPADTKALAYSVLTDAQKHRFEENLELDFSFGIRGLSRFRANIFNQRGAVSAVFRAIPYEIKSFEQLGLPPIVSQLCERPRGLILVTGPTGSGKSTTLAAMLDKINRERREHILTIEDPIEFLHSHKNCLVNQREVGSDTHGFANALRTALRQDPDVVLIGEMRDLETIESALRIAETGHLTFATLHTNSAASTINRIIDVFPPNQQAQVRAQLSLVLEGILCQALLPRADGRGRVMALEILVPNAAIRNLIREDKVHQIYSMMQAGQEKYGMQTFNQSLATLYHKRLITLETAMQRSPNPEELRDLIERGSGVNTGWGNNMHGFRGGQPSAEAEMRAK</sequence>
<evidence type="ECO:0000256" key="1">
    <source>
        <dbReference type="ARBA" id="ARBA00006611"/>
    </source>
</evidence>
<dbReference type="STRING" id="454194.PYK22_01595"/>
<dbReference type="SUPFAM" id="SSF52540">
    <property type="entry name" value="P-loop containing nucleoside triphosphate hydrolases"/>
    <property type="match status" value="1"/>
</dbReference>
<dbReference type="Gene3D" id="3.30.450.90">
    <property type="match status" value="1"/>
</dbReference>
<protein>
    <submittedName>
        <fullName evidence="4">Pilus retraction protein PilT</fullName>
    </submittedName>
</protein>
<dbReference type="SMART" id="SM00382">
    <property type="entry name" value="AAA"/>
    <property type="match status" value="1"/>
</dbReference>
<feature type="domain" description="Bacterial type II secretion system protein E" evidence="3">
    <location>
        <begin position="203"/>
        <end position="217"/>
    </location>
</feature>
<evidence type="ECO:0000256" key="2">
    <source>
        <dbReference type="SAM" id="MobiDB-lite"/>
    </source>
</evidence>
<dbReference type="GO" id="GO:0005524">
    <property type="term" value="F:ATP binding"/>
    <property type="evidence" value="ECO:0007669"/>
    <property type="project" value="InterPro"/>
</dbReference>
<dbReference type="InterPro" id="IPR006321">
    <property type="entry name" value="PilT/PilU"/>
</dbReference>
<dbReference type="Proteomes" id="UP000031518">
    <property type="component" value="Unassembled WGS sequence"/>
</dbReference>
<dbReference type="RefSeq" id="WP_083437704.1">
    <property type="nucleotide sequence ID" value="NZ_CBXV010000005.1"/>
</dbReference>
<dbReference type="Gene3D" id="3.40.50.300">
    <property type="entry name" value="P-loop containing nucleotide triphosphate hydrolases"/>
    <property type="match status" value="1"/>
</dbReference>
<feature type="region of interest" description="Disordered" evidence="2">
    <location>
        <begin position="370"/>
        <end position="391"/>
    </location>
</feature>
<proteinExistence type="inferred from homology"/>
<dbReference type="InterPro" id="IPR001482">
    <property type="entry name" value="T2SS/T4SS_dom"/>
</dbReference>
<evidence type="ECO:0000259" key="3">
    <source>
        <dbReference type="PROSITE" id="PS00662"/>
    </source>
</evidence>
<reference evidence="4 5" key="1">
    <citation type="submission" date="2013-12" db="EMBL/GenBank/DDBJ databases">
        <authorList>
            <person name="Stott M."/>
        </authorList>
    </citation>
    <scope>NUCLEOTIDE SEQUENCE [LARGE SCALE GENOMIC DNA]</scope>
    <source>
        <strain evidence="4 5">K22</strain>
    </source>
</reference>
<dbReference type="AlphaFoldDB" id="A0A0B6WZM3"/>
<dbReference type="InterPro" id="IPR003593">
    <property type="entry name" value="AAA+_ATPase"/>
</dbReference>
<accession>A0A0B6WZM3</accession>
<dbReference type="InterPro" id="IPR050921">
    <property type="entry name" value="T4SS_GSP_E_ATPase"/>
</dbReference>
<keyword evidence="5" id="KW-1185">Reference proteome</keyword>
<evidence type="ECO:0000313" key="4">
    <source>
        <dbReference type="EMBL" id="CDM65590.1"/>
    </source>
</evidence>
<dbReference type="InterPro" id="IPR027417">
    <property type="entry name" value="P-loop_NTPase"/>
</dbReference>
<dbReference type="NCBIfam" id="TIGR01420">
    <property type="entry name" value="pilT_fam"/>
    <property type="match status" value="1"/>
</dbReference>
<dbReference type="OrthoDB" id="9808272at2"/>
<dbReference type="PANTHER" id="PTHR30486:SF16">
    <property type="entry name" value="TWITCHING MOTILITY PROTEIN PILT"/>
    <property type="match status" value="1"/>
</dbReference>
<comment type="similarity">
    <text evidence="1">Belongs to the GSP E family.</text>
</comment>
<dbReference type="GO" id="GO:0016887">
    <property type="term" value="F:ATP hydrolysis activity"/>
    <property type="evidence" value="ECO:0007669"/>
    <property type="project" value="InterPro"/>
</dbReference>